<evidence type="ECO:0000313" key="3">
    <source>
        <dbReference type="Proteomes" id="UP000502823"/>
    </source>
</evidence>
<comment type="caution">
    <text evidence="2">The sequence shown here is derived from an EMBL/GenBank/DDBJ whole genome shotgun (WGS) entry which is preliminary data.</text>
</comment>
<dbReference type="InterPro" id="IPR020234">
    <property type="entry name" value="Mite_allergen_group-7"/>
</dbReference>
<gene>
    <name evidence="2" type="ORF">Cfor_07623</name>
</gene>
<keyword evidence="3" id="KW-1185">Reference proteome</keyword>
<proteinExistence type="predicted"/>
<dbReference type="Proteomes" id="UP000502823">
    <property type="component" value="Unassembled WGS sequence"/>
</dbReference>
<reference evidence="3" key="1">
    <citation type="submission" date="2020-01" db="EMBL/GenBank/DDBJ databases">
        <title>Draft genome sequence of the Termite Coptotermes fromosanus.</title>
        <authorList>
            <person name="Itakura S."/>
            <person name="Yosikawa Y."/>
            <person name="Umezawa K."/>
        </authorList>
    </citation>
    <scope>NUCLEOTIDE SEQUENCE [LARGE SCALE GENOMIC DNA]</scope>
</reference>
<organism evidence="2 3">
    <name type="scientific">Coptotermes formosanus</name>
    <name type="common">Formosan subterranean termite</name>
    <dbReference type="NCBI Taxonomy" id="36987"/>
    <lineage>
        <taxon>Eukaryota</taxon>
        <taxon>Metazoa</taxon>
        <taxon>Ecdysozoa</taxon>
        <taxon>Arthropoda</taxon>
        <taxon>Hexapoda</taxon>
        <taxon>Insecta</taxon>
        <taxon>Pterygota</taxon>
        <taxon>Neoptera</taxon>
        <taxon>Polyneoptera</taxon>
        <taxon>Dictyoptera</taxon>
        <taxon>Blattodea</taxon>
        <taxon>Blattoidea</taxon>
        <taxon>Termitoidae</taxon>
        <taxon>Rhinotermitidae</taxon>
        <taxon>Coptotermes</taxon>
    </lineage>
</organism>
<keyword evidence="1" id="KW-0812">Transmembrane</keyword>
<evidence type="ECO:0000256" key="1">
    <source>
        <dbReference type="SAM" id="Phobius"/>
    </source>
</evidence>
<dbReference type="Gene3D" id="3.15.10.50">
    <property type="match status" value="1"/>
</dbReference>
<dbReference type="EMBL" id="BLKM01004375">
    <property type="protein sequence ID" value="GFG31206.1"/>
    <property type="molecule type" value="Genomic_DNA"/>
</dbReference>
<dbReference type="InParanoid" id="A0A6L2PFR6"/>
<name>A0A6L2PFR6_COPFO</name>
<evidence type="ECO:0000313" key="2">
    <source>
        <dbReference type="EMBL" id="GFG31206.1"/>
    </source>
</evidence>
<dbReference type="Pfam" id="PF16984">
    <property type="entry name" value="Grp7_allergen"/>
    <property type="match status" value="1"/>
</dbReference>
<dbReference type="OrthoDB" id="8187668at2759"/>
<protein>
    <submittedName>
        <fullName evidence="2">Uncharacterized protein</fullName>
    </submittedName>
</protein>
<dbReference type="AlphaFoldDB" id="A0A6L2PFR6"/>
<dbReference type="InterPro" id="IPR038602">
    <property type="entry name" value="Mite_allergen_7_sf"/>
</dbReference>
<keyword evidence="1" id="KW-0472">Membrane</keyword>
<feature type="transmembrane region" description="Helical" evidence="1">
    <location>
        <begin position="20"/>
        <end position="40"/>
    </location>
</feature>
<keyword evidence="1" id="KW-1133">Transmembrane helix</keyword>
<sequence>MKWTTTCSVVKHGSRNVRALMWFTHYTCAVATILLVLGNVEGSNDLSHLSVHLRHRFIGEVLVRIAKEQHFTRDICFSNITFDADAQTTVVFMHLCLLGTDVEVPKIVGDYEIESNDVQQTMPRSGHLNITFTELLKEAGWDLVGNQQPLPTGTDTTKLDDLVDFILLIARDTLKETGRDHIKIPNVNESFSTDIVGYRVQGRFLAEGGWLRNLATVHRTTDTVVTAIGTKFSAVCGIGLQTLQLGYRHYEVNLGHIKASGEIIVTIPHNAITVKISLTFVNETCRATLDSLKVTQFGGIQVDITGWGHFNRLLSFIVKHEIGRCRDKIVNAVEEELSTDTTKLLSHFQCDQYFQQVHNQQL</sequence>
<accession>A0A6L2PFR6</accession>